<evidence type="ECO:0000256" key="2">
    <source>
        <dbReference type="ARBA" id="ARBA00009773"/>
    </source>
</evidence>
<evidence type="ECO:0000256" key="1">
    <source>
        <dbReference type="ARBA" id="ARBA00004141"/>
    </source>
</evidence>
<dbReference type="InterPro" id="IPR002549">
    <property type="entry name" value="AI-2E-like"/>
</dbReference>
<feature type="transmembrane region" description="Helical" evidence="6">
    <location>
        <begin position="136"/>
        <end position="166"/>
    </location>
</feature>
<comment type="caution">
    <text evidence="7">The sequence shown here is derived from an EMBL/GenBank/DDBJ whole genome shotgun (WGS) entry which is preliminary data.</text>
</comment>
<dbReference type="AlphaFoldDB" id="A0A943I5L3"/>
<name>A0A943I5L3_9FIRM</name>
<accession>A0A943I5L3</accession>
<feature type="transmembrane region" description="Helical" evidence="6">
    <location>
        <begin position="59"/>
        <end position="88"/>
    </location>
</feature>
<keyword evidence="3 6" id="KW-0812">Transmembrane</keyword>
<reference evidence="7" key="1">
    <citation type="submission" date="2021-02" db="EMBL/GenBank/DDBJ databases">
        <title>Infant gut strain persistence is associated with maternal origin, phylogeny, and functional potential including surface adhesion and iron acquisition.</title>
        <authorList>
            <person name="Lou Y.C."/>
        </authorList>
    </citation>
    <scope>NUCLEOTIDE SEQUENCE</scope>
    <source>
        <strain evidence="7">L3_108_000G1_dasL3_108_000G1_metabat.metabat.11</strain>
    </source>
</reference>
<feature type="transmembrane region" description="Helical" evidence="6">
    <location>
        <begin position="258"/>
        <end position="278"/>
    </location>
</feature>
<protein>
    <submittedName>
        <fullName evidence="7">AI-2E family transporter</fullName>
    </submittedName>
</protein>
<proteinExistence type="inferred from homology"/>
<feature type="transmembrane region" description="Helical" evidence="6">
    <location>
        <begin position="199"/>
        <end position="218"/>
    </location>
</feature>
<evidence type="ECO:0000313" key="8">
    <source>
        <dbReference type="Proteomes" id="UP000751224"/>
    </source>
</evidence>
<feature type="transmembrane region" description="Helical" evidence="6">
    <location>
        <begin position="224"/>
        <end position="251"/>
    </location>
</feature>
<dbReference type="GO" id="GO:0016020">
    <property type="term" value="C:membrane"/>
    <property type="evidence" value="ECO:0007669"/>
    <property type="project" value="UniProtKB-SubCell"/>
</dbReference>
<dbReference type="PANTHER" id="PTHR21716:SF68">
    <property type="entry name" value="TRANSPORT PROTEIN YTVI-RELATED"/>
    <property type="match status" value="1"/>
</dbReference>
<dbReference type="PANTHER" id="PTHR21716">
    <property type="entry name" value="TRANSMEMBRANE PROTEIN"/>
    <property type="match status" value="1"/>
</dbReference>
<dbReference type="GO" id="GO:0055085">
    <property type="term" value="P:transmembrane transport"/>
    <property type="evidence" value="ECO:0007669"/>
    <property type="project" value="TreeGrafter"/>
</dbReference>
<sequence length="339" mass="38922">MKERLVKYLYWLIVLFVLIIATYVLVNWLIPLFFSCLIVLILQPLLAREIKLLKIKRSLLAKAIIIFNYGVFIVLAIGLLVFCIIQIYNILEILPDYLQELYIMFSNNSYIIDISKYLDFIYSGSMSLIENVSGSFIHGLIMIIMKIPSIMFDLIFVIMTSLFMLLDYPRIDNLLIKRYHMVSLVVDTTKEVFSNLFKAYFIIMIVTFFELWVGFLIIQLEYSMVLACIIAIFDFLPLLGIDMIMIPWIVICAFTNKISLALGLLVIYLVIVITKNILEPKLIAKGLGISPLVSLIGMYLGMKVLGFVGLIIVPIILVIVIQVIKVKMNYDILNKQEGQ</sequence>
<keyword evidence="5 6" id="KW-0472">Membrane</keyword>
<gene>
    <name evidence="7" type="ORF">KHX14_02135</name>
</gene>
<evidence type="ECO:0000256" key="6">
    <source>
        <dbReference type="SAM" id="Phobius"/>
    </source>
</evidence>
<dbReference type="Proteomes" id="UP000751224">
    <property type="component" value="Unassembled WGS sequence"/>
</dbReference>
<dbReference type="Pfam" id="PF01594">
    <property type="entry name" value="AI-2E_transport"/>
    <property type="match status" value="1"/>
</dbReference>
<comment type="similarity">
    <text evidence="2">Belongs to the autoinducer-2 exporter (AI-2E) (TC 2.A.86) family.</text>
</comment>
<evidence type="ECO:0000256" key="4">
    <source>
        <dbReference type="ARBA" id="ARBA00022989"/>
    </source>
</evidence>
<feature type="transmembrane region" description="Helical" evidence="6">
    <location>
        <begin position="7"/>
        <end position="24"/>
    </location>
</feature>
<comment type="subcellular location">
    <subcellularLocation>
        <location evidence="1">Membrane</location>
        <topology evidence="1">Multi-pass membrane protein</topology>
    </subcellularLocation>
</comment>
<evidence type="ECO:0000256" key="5">
    <source>
        <dbReference type="ARBA" id="ARBA00023136"/>
    </source>
</evidence>
<evidence type="ECO:0000313" key="7">
    <source>
        <dbReference type="EMBL" id="MBS5587605.1"/>
    </source>
</evidence>
<dbReference type="EMBL" id="JAGZCC010000007">
    <property type="protein sequence ID" value="MBS5587605.1"/>
    <property type="molecule type" value="Genomic_DNA"/>
</dbReference>
<dbReference type="RefSeq" id="WP_303886027.1">
    <property type="nucleotide sequence ID" value="NZ_JAGZCC010000007.1"/>
</dbReference>
<feature type="transmembrane region" description="Helical" evidence="6">
    <location>
        <begin position="298"/>
        <end position="324"/>
    </location>
</feature>
<keyword evidence="4 6" id="KW-1133">Transmembrane helix</keyword>
<organism evidence="7 8">
    <name type="scientific">Thomasclavelia spiroformis</name>
    <dbReference type="NCBI Taxonomy" id="29348"/>
    <lineage>
        <taxon>Bacteria</taxon>
        <taxon>Bacillati</taxon>
        <taxon>Bacillota</taxon>
        <taxon>Erysipelotrichia</taxon>
        <taxon>Erysipelotrichales</taxon>
        <taxon>Coprobacillaceae</taxon>
        <taxon>Thomasclavelia</taxon>
    </lineage>
</organism>
<evidence type="ECO:0000256" key="3">
    <source>
        <dbReference type="ARBA" id="ARBA00022692"/>
    </source>
</evidence>
<feature type="transmembrane region" description="Helical" evidence="6">
    <location>
        <begin position="30"/>
        <end position="47"/>
    </location>
</feature>